<dbReference type="PANTHER" id="PTHR30238:SF4">
    <property type="entry name" value="SLL1022 PROTEIN"/>
    <property type="match status" value="1"/>
</dbReference>
<organism evidence="7 8">
    <name type="scientific">Neobacillus niacini</name>
    <dbReference type="NCBI Taxonomy" id="86668"/>
    <lineage>
        <taxon>Bacteria</taxon>
        <taxon>Bacillati</taxon>
        <taxon>Bacillota</taxon>
        <taxon>Bacilli</taxon>
        <taxon>Bacillales</taxon>
        <taxon>Bacillaceae</taxon>
        <taxon>Neobacillus</taxon>
    </lineage>
</organism>
<name>A0A852TFW5_9BACI</name>
<evidence type="ECO:0000256" key="3">
    <source>
        <dbReference type="ARBA" id="ARBA00022692"/>
    </source>
</evidence>
<feature type="transmembrane region" description="Helical" evidence="6">
    <location>
        <begin position="284"/>
        <end position="301"/>
    </location>
</feature>
<dbReference type="SUPFAM" id="SSF103473">
    <property type="entry name" value="MFS general substrate transporter"/>
    <property type="match status" value="1"/>
</dbReference>
<proteinExistence type="inferred from homology"/>
<dbReference type="PANTHER" id="PTHR30238">
    <property type="entry name" value="MEMBRANE BOUND PREDICTED REDOX MODULATOR"/>
    <property type="match status" value="1"/>
</dbReference>
<dbReference type="Proteomes" id="UP000548423">
    <property type="component" value="Unassembled WGS sequence"/>
</dbReference>
<evidence type="ECO:0000313" key="8">
    <source>
        <dbReference type="Proteomes" id="UP000548423"/>
    </source>
</evidence>
<gene>
    <name evidence="7" type="ORF">F4694_003446</name>
</gene>
<reference evidence="8" key="1">
    <citation type="submission" date="2020-07" db="EMBL/GenBank/DDBJ databases">
        <authorList>
            <person name="Partida-Martinez L."/>
            <person name="Huntemann M."/>
            <person name="Clum A."/>
            <person name="Wang J."/>
            <person name="Palaniappan K."/>
            <person name="Ritter S."/>
            <person name="Chen I.-M."/>
            <person name="Stamatis D."/>
            <person name="Reddy T."/>
            <person name="O'Malley R."/>
            <person name="Daum C."/>
            <person name="Shapiro N."/>
            <person name="Ivanova N."/>
            <person name="Kyrpides N."/>
            <person name="Woyke T."/>
        </authorList>
    </citation>
    <scope>NUCLEOTIDE SEQUENCE [LARGE SCALE GENOMIC DNA]</scope>
    <source>
        <strain evidence="8">AT2.8</strain>
    </source>
</reference>
<keyword evidence="5 6" id="KW-0472">Membrane</keyword>
<feature type="transmembrane region" description="Helical" evidence="6">
    <location>
        <begin position="128"/>
        <end position="145"/>
    </location>
</feature>
<evidence type="ECO:0000256" key="6">
    <source>
        <dbReference type="SAM" id="Phobius"/>
    </source>
</evidence>
<comment type="similarity">
    <text evidence="2">Belongs to the TerC family.</text>
</comment>
<dbReference type="InterPro" id="IPR022493">
    <property type="entry name" value="CHP03716_TM_YkoY"/>
</dbReference>
<evidence type="ECO:0000313" key="7">
    <source>
        <dbReference type="EMBL" id="NYE06666.1"/>
    </source>
</evidence>
<sequence length="316" mass="34518">MLLARPLLQNGKGLFVFIEAFTVGKSSTFSLVKAFLLQQEGYFRKKLTLQEDLLMDFSLLLEYGWVLLVLVALEGLLAADNALVLAIMVKHLPEEDRKKALFYGLAGAFVFRFASLFIISFLVDVWQVQAIGALYLLFMAVNHIIRKIAVKGKSEGTQGEKAVKKSGFWLTVFKVELADIAFAVDSILAAVALAVVLPDTPLPNIGGLDGGKFLVIFAGGIIGLVIMRFAANQFVKLLERRPGLEIAAFGIVGWVGVKLAVYTLSHPSLAVLSEEFAHSTEWKLTFYAVLVGIAAAGWFFSKDQVAEKAKLDTKAS</sequence>
<keyword evidence="3 6" id="KW-0812">Transmembrane</keyword>
<feature type="transmembrane region" description="Helical" evidence="6">
    <location>
        <begin position="213"/>
        <end position="231"/>
    </location>
</feature>
<comment type="subcellular location">
    <subcellularLocation>
        <location evidence="1">Membrane</location>
        <topology evidence="1">Multi-pass membrane protein</topology>
    </subcellularLocation>
</comment>
<reference evidence="8" key="2">
    <citation type="submission" date="2020-08" db="EMBL/GenBank/DDBJ databases">
        <title>The Agave Microbiome: Exploring the role of microbial communities in plant adaptations to desert environments.</title>
        <authorList>
            <person name="Partida-Martinez L.P."/>
        </authorList>
    </citation>
    <scope>NUCLEOTIDE SEQUENCE [LARGE SCALE GENOMIC DNA]</scope>
    <source>
        <strain evidence="8">AT2.8</strain>
    </source>
</reference>
<feature type="transmembrane region" description="Helical" evidence="6">
    <location>
        <begin position="166"/>
        <end position="193"/>
    </location>
</feature>
<dbReference type="EMBL" id="JACCBX010000007">
    <property type="protein sequence ID" value="NYE06666.1"/>
    <property type="molecule type" value="Genomic_DNA"/>
</dbReference>
<dbReference type="GO" id="GO:0016020">
    <property type="term" value="C:membrane"/>
    <property type="evidence" value="ECO:0007669"/>
    <property type="project" value="UniProtKB-SubCell"/>
</dbReference>
<accession>A0A852TFW5</accession>
<evidence type="ECO:0000256" key="4">
    <source>
        <dbReference type="ARBA" id="ARBA00022989"/>
    </source>
</evidence>
<feature type="transmembrane region" description="Helical" evidence="6">
    <location>
        <begin position="243"/>
        <end position="264"/>
    </location>
</feature>
<evidence type="ECO:0000256" key="5">
    <source>
        <dbReference type="ARBA" id="ARBA00023136"/>
    </source>
</evidence>
<feature type="transmembrane region" description="Helical" evidence="6">
    <location>
        <begin position="100"/>
        <end position="122"/>
    </location>
</feature>
<protein>
    <submittedName>
        <fullName evidence="7">YkoY family integral membrane protein</fullName>
    </submittedName>
</protein>
<dbReference type="InterPro" id="IPR005496">
    <property type="entry name" value="Integral_membrane_TerC"/>
</dbReference>
<evidence type="ECO:0000256" key="1">
    <source>
        <dbReference type="ARBA" id="ARBA00004141"/>
    </source>
</evidence>
<dbReference type="AlphaFoldDB" id="A0A852TFW5"/>
<evidence type="ECO:0000256" key="2">
    <source>
        <dbReference type="ARBA" id="ARBA00007511"/>
    </source>
</evidence>
<dbReference type="NCBIfam" id="TIGR03716">
    <property type="entry name" value="R_switched_YkoY"/>
    <property type="match status" value="1"/>
</dbReference>
<keyword evidence="4 6" id="KW-1133">Transmembrane helix</keyword>
<feature type="transmembrane region" description="Helical" evidence="6">
    <location>
        <begin position="63"/>
        <end position="88"/>
    </location>
</feature>
<dbReference type="Pfam" id="PF03741">
    <property type="entry name" value="TerC"/>
    <property type="match status" value="1"/>
</dbReference>
<comment type="caution">
    <text evidence="7">The sequence shown here is derived from an EMBL/GenBank/DDBJ whole genome shotgun (WGS) entry which is preliminary data.</text>
</comment>
<dbReference type="InterPro" id="IPR036259">
    <property type="entry name" value="MFS_trans_sf"/>
</dbReference>